<name>A0A2A6E3C1_9BACL</name>
<sequence length="99" mass="12037">MPRKKKQKSILDDFPLAYVYAFSWKEKKFFEQHGAKPLFYAVDFKAKSLDYIAYPVTEQNVELFYELVDLKEKERKKGTWQSGFELKFSKKRERQEWVI</sequence>
<dbReference type="AlphaFoldDB" id="A0A2A6E3C1"/>
<gene>
    <name evidence="1" type="ORF">BLM47_01970</name>
</gene>
<evidence type="ECO:0000313" key="2">
    <source>
        <dbReference type="Proteomes" id="UP000243688"/>
    </source>
</evidence>
<accession>A0A2A6E3C1</accession>
<dbReference type="Proteomes" id="UP000243688">
    <property type="component" value="Unassembled WGS sequence"/>
</dbReference>
<reference evidence="1 2" key="1">
    <citation type="submission" date="2016-12" db="EMBL/GenBank/DDBJ databases">
        <title>Candidatus Reconcilibacillus cellulovorans genome.</title>
        <authorList>
            <person name="Kolinko S."/>
            <person name="Wu Y.-W."/>
            <person name="Tachea F."/>
            <person name="Denzel E."/>
            <person name="Hiras J."/>
            <person name="Baecker N."/>
            <person name="Chan L.J."/>
            <person name="Eichorst S.A."/>
            <person name="Frey D."/>
            <person name="Adams P.D."/>
            <person name="Pray T."/>
            <person name="Tanjore D."/>
            <person name="Petzold C.J."/>
            <person name="Gladden J.M."/>
            <person name="Simmons B.A."/>
            <person name="Singer S.W."/>
        </authorList>
    </citation>
    <scope>NUCLEOTIDE SEQUENCE [LARGE SCALE GENOMIC DNA]</scope>
    <source>
        <strain evidence="1">JTherm</strain>
    </source>
</reference>
<protein>
    <submittedName>
        <fullName evidence="1">Uncharacterized protein</fullName>
    </submittedName>
</protein>
<evidence type="ECO:0000313" key="1">
    <source>
        <dbReference type="EMBL" id="PDO11514.1"/>
    </source>
</evidence>
<proteinExistence type="predicted"/>
<comment type="caution">
    <text evidence="1">The sequence shown here is derived from an EMBL/GenBank/DDBJ whole genome shotgun (WGS) entry which is preliminary data.</text>
</comment>
<organism evidence="1 2">
    <name type="scientific">Candidatus Reconcilbacillus cellulovorans</name>
    <dbReference type="NCBI Taxonomy" id="1906605"/>
    <lineage>
        <taxon>Bacteria</taxon>
        <taxon>Bacillati</taxon>
        <taxon>Bacillota</taxon>
        <taxon>Bacilli</taxon>
        <taxon>Bacillales</taxon>
        <taxon>Paenibacillaceae</taxon>
        <taxon>Candidatus Reconcilbacillus</taxon>
    </lineage>
</organism>
<dbReference type="EMBL" id="MOXJ01000002">
    <property type="protein sequence ID" value="PDO11514.1"/>
    <property type="molecule type" value="Genomic_DNA"/>
</dbReference>